<dbReference type="GO" id="GO:0008685">
    <property type="term" value="F:2-C-methyl-D-erythritol 2,4-cyclodiphosphate synthase activity"/>
    <property type="evidence" value="ECO:0007669"/>
    <property type="project" value="UniProtKB-UniRule"/>
</dbReference>
<feature type="binding site" evidence="8">
    <location>
        <position position="9"/>
    </location>
    <ligand>
        <name>a divalent metal cation</name>
        <dbReference type="ChEBI" id="CHEBI:60240"/>
    </ligand>
</feature>
<dbReference type="NCBIfam" id="TIGR00151">
    <property type="entry name" value="ispF"/>
    <property type="match status" value="1"/>
</dbReference>
<reference evidence="14" key="2">
    <citation type="submission" date="2020-04" db="EMBL/GenBank/DDBJ databases">
        <title>Genome analysis and biological profiling of marine Cellulosimicrobium funkei MOSEL-ME6.</title>
        <authorList>
            <person name="Tanveer F."/>
            <person name="Xie Y."/>
            <person name="Shinwari Z.K."/>
        </authorList>
    </citation>
    <scope>NUCLEOTIDE SEQUENCE [LARGE SCALE GENOMIC DNA]</scope>
    <source>
        <strain evidence="14">MOSEL-ME25</strain>
    </source>
</reference>
<keyword evidence="6 8" id="KW-0414">Isoprene biosynthesis</keyword>
<evidence type="ECO:0000259" key="10">
    <source>
        <dbReference type="Pfam" id="PF02542"/>
    </source>
</evidence>
<dbReference type="Pfam" id="PF02542">
    <property type="entry name" value="YgbB"/>
    <property type="match status" value="1"/>
</dbReference>
<dbReference type="AlphaFoldDB" id="A0A0C2HLF4"/>
<keyword evidence="14" id="KW-1185">Reference proteome</keyword>
<dbReference type="CDD" id="cd00554">
    <property type="entry name" value="MECDP_synthase"/>
    <property type="match status" value="1"/>
</dbReference>
<dbReference type="InterPro" id="IPR020555">
    <property type="entry name" value="MECDP_synthase_CS"/>
</dbReference>
<dbReference type="GO" id="GO:0016114">
    <property type="term" value="P:terpenoid biosynthetic process"/>
    <property type="evidence" value="ECO:0007669"/>
    <property type="project" value="InterPro"/>
</dbReference>
<dbReference type="Proteomes" id="UP000031546">
    <property type="component" value="Unassembled WGS sequence"/>
</dbReference>
<evidence type="ECO:0000256" key="5">
    <source>
        <dbReference type="ARBA" id="ARBA00022723"/>
    </source>
</evidence>
<feature type="domain" description="2-C-methyl-D-erythritol 2,4-cyclodiphosphate synthase" evidence="10">
    <location>
        <begin position="2"/>
        <end position="155"/>
    </location>
</feature>
<dbReference type="SUPFAM" id="SSF69765">
    <property type="entry name" value="IpsF-like"/>
    <property type="match status" value="1"/>
</dbReference>
<reference evidence="12 14" key="4">
    <citation type="submission" date="2022-12" db="EMBL/GenBank/DDBJ databases">
        <title>Genome analysis and biological profiling of marine Salinicoccus roseus MOSEL-ME25.</title>
        <authorList>
            <person name="Mirza F.T."/>
            <person name="Xie Y."/>
            <person name="Shinwari Z.K."/>
        </authorList>
    </citation>
    <scope>NUCLEOTIDE SEQUENCE [LARGE SCALE GENOMIC DNA]</scope>
    <source>
        <strain evidence="12 14">MOSEL-ME25</strain>
    </source>
</reference>
<feature type="binding site" evidence="8">
    <location>
        <position position="11"/>
    </location>
    <ligand>
        <name>a divalent metal cation</name>
        <dbReference type="ChEBI" id="CHEBI:60240"/>
    </ligand>
</feature>
<evidence type="ECO:0000256" key="1">
    <source>
        <dbReference type="ARBA" id="ARBA00000200"/>
    </source>
</evidence>
<evidence type="ECO:0000256" key="3">
    <source>
        <dbReference type="ARBA" id="ARBA00008480"/>
    </source>
</evidence>
<comment type="caution">
    <text evidence="8">Lacks conserved residue(s) required for the propagation of feature annotation.</text>
</comment>
<dbReference type="GO" id="GO:0019288">
    <property type="term" value="P:isopentenyl diphosphate biosynthetic process, methylerythritol 4-phosphate pathway"/>
    <property type="evidence" value="ECO:0007669"/>
    <property type="project" value="UniProtKB-UniRule"/>
</dbReference>
<gene>
    <name evidence="8 12" type="primary">ispF</name>
    <name evidence="12" type="ORF">F7P68_0010330</name>
    <name evidence="11" type="ORF">SN16_08950</name>
</gene>
<dbReference type="OrthoDB" id="9804336at2"/>
<evidence type="ECO:0000313" key="11">
    <source>
        <dbReference type="EMBL" id="KIH70386.1"/>
    </source>
</evidence>
<comment type="pathway">
    <text evidence="2 8">Isoprenoid biosynthesis; isopentenyl diphosphate biosynthesis via DXP pathway; isopentenyl diphosphate from 1-deoxy-D-xylulose 5-phosphate: step 4/6.</text>
</comment>
<dbReference type="Proteomes" id="UP000527860">
    <property type="component" value="Unassembled WGS sequence"/>
</dbReference>
<dbReference type="RefSeq" id="WP_040106288.1">
    <property type="nucleotide sequence ID" value="NZ_JABEVU030000001.1"/>
</dbReference>
<feature type="site" description="Transition state stabilizer" evidence="8">
    <location>
        <position position="134"/>
    </location>
</feature>
<feature type="site" description="Transition state stabilizer" evidence="8">
    <location>
        <position position="35"/>
    </location>
</feature>
<name>A0A0C2HLF4_9STAP</name>
<dbReference type="HAMAP" id="MF_00107">
    <property type="entry name" value="IspF"/>
    <property type="match status" value="1"/>
</dbReference>
<comment type="caution">
    <text evidence="11">The sequence shown here is derived from an EMBL/GenBank/DDBJ whole genome shotgun (WGS) entry which is preliminary data.</text>
</comment>
<dbReference type="InterPro" id="IPR003526">
    <property type="entry name" value="MECDP_synthase"/>
</dbReference>
<protein>
    <recommendedName>
        <fullName evidence="4 8">2-C-methyl-D-erythritol 2,4-cyclodiphosphate synthase</fullName>
        <shortName evidence="8">MECDP-synthase</shortName>
        <shortName evidence="8">MECPP-synthase</shortName>
        <shortName evidence="8">MECPS</shortName>
        <ecNumber evidence="4 8">4.6.1.12</ecNumber>
    </recommendedName>
</protein>
<comment type="cofactor">
    <cofactor evidence="8">
        <name>a divalent metal cation</name>
        <dbReference type="ChEBI" id="CHEBI:60240"/>
    </cofactor>
    <text evidence="8">Binds 1 divalent metal cation per subunit.</text>
</comment>
<feature type="binding site" evidence="8">
    <location>
        <begin position="62"/>
        <end position="66"/>
    </location>
    <ligand>
        <name>4-CDP-2-C-methyl-D-erythritol 2-phosphate</name>
        <dbReference type="ChEBI" id="CHEBI:57919"/>
    </ligand>
</feature>
<evidence type="ECO:0000313" key="13">
    <source>
        <dbReference type="Proteomes" id="UP000031546"/>
    </source>
</evidence>
<dbReference type="STRING" id="45670.SN16_08950"/>
<reference evidence="11 13" key="1">
    <citation type="submission" date="2015-01" db="EMBL/GenBank/DDBJ databases">
        <title>Genome sequences of high lactate-tolerant strain Salinicoccus roseus W12 with industrial interest.</title>
        <authorList>
            <person name="Wang H."/>
            <person name="Yu B."/>
        </authorList>
    </citation>
    <scope>NUCLEOTIDE SEQUENCE [LARGE SCALE GENOMIC DNA]</scope>
    <source>
        <strain evidence="11 13">W12</strain>
    </source>
</reference>
<evidence type="ECO:0000256" key="8">
    <source>
        <dbReference type="HAMAP-Rule" id="MF_00107"/>
    </source>
</evidence>
<dbReference type="GO" id="GO:0046872">
    <property type="term" value="F:metal ion binding"/>
    <property type="evidence" value="ECO:0007669"/>
    <property type="project" value="UniProtKB-KW"/>
</dbReference>
<dbReference type="EMBL" id="JXII01000007">
    <property type="protein sequence ID" value="KIH70386.1"/>
    <property type="molecule type" value="Genomic_DNA"/>
</dbReference>
<feature type="binding site" evidence="8">
    <location>
        <position position="43"/>
    </location>
    <ligand>
        <name>a divalent metal cation</name>
        <dbReference type="ChEBI" id="CHEBI:60240"/>
    </ligand>
</feature>
<dbReference type="UniPathway" id="UPA00056">
    <property type="reaction ID" value="UER00095"/>
</dbReference>
<comment type="similarity">
    <text evidence="3 8 9">Belongs to the IspF family.</text>
</comment>
<dbReference type="FunFam" id="3.30.1330.50:FF:000001">
    <property type="entry name" value="2-C-methyl-D-erythritol 2,4-cyclodiphosphate synthase"/>
    <property type="match status" value="1"/>
</dbReference>
<evidence type="ECO:0000256" key="7">
    <source>
        <dbReference type="ARBA" id="ARBA00023239"/>
    </source>
</evidence>
<dbReference type="PANTHER" id="PTHR43181">
    <property type="entry name" value="2-C-METHYL-D-ERYTHRITOL 2,4-CYCLODIPHOSPHATE SYNTHASE, CHLOROPLASTIC"/>
    <property type="match status" value="1"/>
</dbReference>
<feature type="binding site" evidence="8">
    <location>
        <begin position="133"/>
        <end position="136"/>
    </location>
    <ligand>
        <name>4-CDP-2-C-methyl-D-erythritol 2-phosphate</name>
        <dbReference type="ChEBI" id="CHEBI:57919"/>
    </ligand>
</feature>
<proteinExistence type="inferred from homology"/>
<keyword evidence="7 8" id="KW-0456">Lyase</keyword>
<evidence type="ECO:0000313" key="12">
    <source>
        <dbReference type="EMBL" id="MDB0580932.1"/>
    </source>
</evidence>
<evidence type="ECO:0000256" key="6">
    <source>
        <dbReference type="ARBA" id="ARBA00023229"/>
    </source>
</evidence>
<evidence type="ECO:0000256" key="4">
    <source>
        <dbReference type="ARBA" id="ARBA00012579"/>
    </source>
</evidence>
<evidence type="ECO:0000256" key="2">
    <source>
        <dbReference type="ARBA" id="ARBA00004709"/>
    </source>
</evidence>
<organism evidence="11 13">
    <name type="scientific">Salinicoccus roseus</name>
    <dbReference type="NCBI Taxonomy" id="45670"/>
    <lineage>
        <taxon>Bacteria</taxon>
        <taxon>Bacillati</taxon>
        <taxon>Bacillota</taxon>
        <taxon>Bacilli</taxon>
        <taxon>Bacillales</taxon>
        <taxon>Staphylococcaceae</taxon>
        <taxon>Salinicoccus</taxon>
    </lineage>
</organism>
<keyword evidence="5 8" id="KW-0479">Metal-binding</keyword>
<dbReference type="PROSITE" id="PS01350">
    <property type="entry name" value="ISPF"/>
    <property type="match status" value="1"/>
</dbReference>
<dbReference type="EC" id="4.6.1.12" evidence="4 8"/>
<dbReference type="InterPro" id="IPR036571">
    <property type="entry name" value="MECDP_synthase_sf"/>
</dbReference>
<comment type="subunit">
    <text evidence="8">Homotrimer.</text>
</comment>
<comment type="catalytic activity">
    <reaction evidence="1 8 9">
        <text>4-CDP-2-C-methyl-D-erythritol 2-phosphate = 2-C-methyl-D-erythritol 2,4-cyclic diphosphate + CMP</text>
        <dbReference type="Rhea" id="RHEA:23864"/>
        <dbReference type="ChEBI" id="CHEBI:57919"/>
        <dbReference type="ChEBI" id="CHEBI:58483"/>
        <dbReference type="ChEBI" id="CHEBI:60377"/>
        <dbReference type="EC" id="4.6.1.12"/>
    </reaction>
</comment>
<feature type="binding site" evidence="8">
    <location>
        <position position="140"/>
    </location>
    <ligand>
        <name>4-CDP-2-C-methyl-D-erythritol 2-phosphate</name>
        <dbReference type="ChEBI" id="CHEBI:57919"/>
    </ligand>
</feature>
<comment type="function">
    <text evidence="8">Involved in the biosynthesis of isopentenyl diphosphate (IPP) and dimethylallyl diphosphate (DMAPP), two major building blocks of isoprenoid compounds. Catalyzes the conversion of 4-diphosphocytidyl-2-C-methyl-D-erythritol 2-phosphate (CDP-ME2P) to 2-C-methyl-D-erythritol 2,4-cyclodiphosphate (ME-CPP) with a corresponding release of cytidine 5-monophosphate (CMP).</text>
</comment>
<sequence length="160" mass="17386">MFRIGHGFDVHAFEAGRPLIIGGIEIPHDRGLKGHSDADVLLHTMADAILGALALGDIGKFFPDTDAAFKDMDSKVLLSEVVEMMIKKGYRIGNIDAVIMAERPKFRPHIDDMRDVAASLLKTDLSNVNIKATTTEKLGFTGRGEGIASEAVVLIEKVEE</sequence>
<dbReference type="GeneID" id="77845683"/>
<feature type="binding site" evidence="8">
    <location>
        <begin position="35"/>
        <end position="36"/>
    </location>
    <ligand>
        <name>4-CDP-2-C-methyl-D-erythritol 2-phosphate</name>
        <dbReference type="ChEBI" id="CHEBI:57919"/>
    </ligand>
</feature>
<evidence type="ECO:0000313" key="14">
    <source>
        <dbReference type="Proteomes" id="UP000527860"/>
    </source>
</evidence>
<accession>A0A0C2HLF4</accession>
<dbReference type="Gene3D" id="3.30.1330.50">
    <property type="entry name" value="2-C-methyl-D-erythritol 2,4-cyclodiphosphate synthase"/>
    <property type="match status" value="1"/>
</dbReference>
<feature type="binding site" evidence="8">
    <location>
        <begin position="57"/>
        <end position="59"/>
    </location>
    <ligand>
        <name>4-CDP-2-C-methyl-D-erythritol 2-phosphate</name>
        <dbReference type="ChEBI" id="CHEBI:57919"/>
    </ligand>
</feature>
<feature type="binding site" evidence="8">
    <location>
        <position position="143"/>
    </location>
    <ligand>
        <name>4-CDP-2-C-methyl-D-erythritol 2-phosphate</name>
        <dbReference type="ChEBI" id="CHEBI:57919"/>
    </ligand>
</feature>
<evidence type="ECO:0000256" key="9">
    <source>
        <dbReference type="RuleBase" id="RU004395"/>
    </source>
</evidence>
<reference evidence="12" key="3">
    <citation type="submission" date="2020-04" db="EMBL/GenBank/DDBJ databases">
        <authorList>
            <person name="Tanveer F."/>
            <person name="Xie Y."/>
            <person name="Shinwari Z.K."/>
        </authorList>
    </citation>
    <scope>NUCLEOTIDE SEQUENCE</scope>
    <source>
        <strain evidence="12">MOSEL-ME25</strain>
    </source>
</reference>
<dbReference type="PANTHER" id="PTHR43181:SF1">
    <property type="entry name" value="2-C-METHYL-D-ERYTHRITOL 2,4-CYCLODIPHOSPHATE SYNTHASE, CHLOROPLASTIC"/>
    <property type="match status" value="1"/>
</dbReference>
<dbReference type="EMBL" id="JABEVU030000001">
    <property type="protein sequence ID" value="MDB0580932.1"/>
    <property type="molecule type" value="Genomic_DNA"/>
</dbReference>
<feature type="binding site" evidence="8">
    <location>
        <begin position="9"/>
        <end position="11"/>
    </location>
    <ligand>
        <name>4-CDP-2-C-methyl-D-erythritol 2-phosphate</name>
        <dbReference type="ChEBI" id="CHEBI:57919"/>
    </ligand>
</feature>